<dbReference type="AlphaFoldDB" id="A0A6A3GV35"/>
<evidence type="ECO:0000313" key="1">
    <source>
        <dbReference type="EMBL" id="KAE8960871.1"/>
    </source>
</evidence>
<name>A0A6A3GV35_9STRA</name>
<dbReference type="EMBL" id="QXFW01005826">
    <property type="protein sequence ID" value="KAE8960871.1"/>
    <property type="molecule type" value="Genomic_DNA"/>
</dbReference>
<proteinExistence type="predicted"/>
<evidence type="ECO:0000313" key="2">
    <source>
        <dbReference type="Proteomes" id="UP000460718"/>
    </source>
</evidence>
<gene>
    <name evidence="1" type="ORF">PF011_g29949</name>
</gene>
<accession>A0A6A3GV35</accession>
<organism evidence="1 2">
    <name type="scientific">Phytophthora fragariae</name>
    <dbReference type="NCBI Taxonomy" id="53985"/>
    <lineage>
        <taxon>Eukaryota</taxon>
        <taxon>Sar</taxon>
        <taxon>Stramenopiles</taxon>
        <taxon>Oomycota</taxon>
        <taxon>Peronosporomycetes</taxon>
        <taxon>Peronosporales</taxon>
        <taxon>Peronosporaceae</taxon>
        <taxon>Phytophthora</taxon>
    </lineage>
</organism>
<protein>
    <submittedName>
        <fullName evidence="1">Uncharacterized protein</fullName>
    </submittedName>
</protein>
<reference evidence="1 2" key="1">
    <citation type="submission" date="2018-09" db="EMBL/GenBank/DDBJ databases">
        <title>Genomic investigation of the strawberry pathogen Phytophthora fragariae indicates pathogenicity is determined by transcriptional variation in three key races.</title>
        <authorList>
            <person name="Adams T.M."/>
            <person name="Armitage A.D."/>
            <person name="Sobczyk M.K."/>
            <person name="Bates H.J."/>
            <person name="Dunwell J.M."/>
            <person name="Nellist C.F."/>
            <person name="Harrison R.J."/>
        </authorList>
    </citation>
    <scope>NUCLEOTIDE SEQUENCE [LARGE SCALE GENOMIC DNA]</scope>
    <source>
        <strain evidence="1 2">SCRP245</strain>
    </source>
</reference>
<dbReference type="Proteomes" id="UP000460718">
    <property type="component" value="Unassembled WGS sequence"/>
</dbReference>
<comment type="caution">
    <text evidence="1">The sequence shown here is derived from an EMBL/GenBank/DDBJ whole genome shotgun (WGS) entry which is preliminary data.</text>
</comment>
<sequence>MSGATFFIESKESYFAFNDRLKFRWVSIDEAESRLDLGEV</sequence>